<dbReference type="Proteomes" id="UP000430079">
    <property type="component" value="Unassembled WGS sequence"/>
</dbReference>
<evidence type="ECO:0000313" key="2">
    <source>
        <dbReference type="Proteomes" id="UP000430079"/>
    </source>
</evidence>
<comment type="caution">
    <text evidence="1">The sequence shown here is derived from an EMBL/GenBank/DDBJ whole genome shotgun (WGS) entry which is preliminary data.</text>
</comment>
<organism evidence="1 2">
    <name type="scientific">Streptomyces glebosus</name>
    <dbReference type="NCBI Taxonomy" id="249580"/>
    <lineage>
        <taxon>Bacteria</taxon>
        <taxon>Bacillati</taxon>
        <taxon>Actinomycetota</taxon>
        <taxon>Actinomycetes</taxon>
        <taxon>Kitasatosporales</taxon>
        <taxon>Streptomycetaceae</taxon>
        <taxon>Streptomyces</taxon>
    </lineage>
</organism>
<dbReference type="EMBL" id="BLIO01000001">
    <property type="protein sequence ID" value="GFE15858.1"/>
    <property type="molecule type" value="Genomic_DNA"/>
</dbReference>
<protein>
    <submittedName>
        <fullName evidence="1">Uncharacterized protein</fullName>
    </submittedName>
</protein>
<name>A0A640SXU7_9ACTN</name>
<reference evidence="1 2" key="1">
    <citation type="submission" date="2019-12" db="EMBL/GenBank/DDBJ databases">
        <title>Whole genome shotgun sequence of Streptomyces hygroscopicus subsp. glebosus NBRC 13786.</title>
        <authorList>
            <person name="Ichikawa N."/>
            <person name="Kimura A."/>
            <person name="Kitahashi Y."/>
            <person name="Komaki H."/>
            <person name="Tamura T."/>
        </authorList>
    </citation>
    <scope>NUCLEOTIDE SEQUENCE [LARGE SCALE GENOMIC DNA]</scope>
    <source>
        <strain evidence="1 2">NBRC 13786</strain>
    </source>
</reference>
<keyword evidence="2" id="KW-1185">Reference proteome</keyword>
<sequence length="132" mass="13984">MARATPTWLPLKQIVGGIVGKGLMKVTHARVGCASNSPSRYGRRGRAPCCLSCRPRGWRRIRDGAYGGAARVRGGSGAGAARVLPGPPFRAWMRRARPGSTSIDIVSFVLVRAIVRAWCETQGHEMGGGGDG</sequence>
<gene>
    <name evidence="1" type="ORF">Sgleb_39050</name>
</gene>
<proteinExistence type="predicted"/>
<dbReference type="AlphaFoldDB" id="A0A640SXU7"/>
<evidence type="ECO:0000313" key="1">
    <source>
        <dbReference type="EMBL" id="GFE15858.1"/>
    </source>
</evidence>
<accession>A0A640SXU7</accession>